<protein>
    <submittedName>
        <fullName evidence="1">Uncharacterized protein</fullName>
    </submittedName>
</protein>
<dbReference type="GeneID" id="16994909"/>
<organism evidence="1 2">
    <name type="scientific">Cyanidioschyzon merolae (strain NIES-3377 / 10D)</name>
    <name type="common">Unicellular red alga</name>
    <dbReference type="NCBI Taxonomy" id="280699"/>
    <lineage>
        <taxon>Eukaryota</taxon>
        <taxon>Rhodophyta</taxon>
        <taxon>Bangiophyceae</taxon>
        <taxon>Cyanidiales</taxon>
        <taxon>Cyanidiaceae</taxon>
        <taxon>Cyanidioschyzon</taxon>
    </lineage>
</organism>
<dbReference type="RefSeq" id="XP_005537101.1">
    <property type="nucleotide sequence ID" value="XM_005537044.1"/>
</dbReference>
<evidence type="ECO:0000313" key="2">
    <source>
        <dbReference type="Proteomes" id="UP000007014"/>
    </source>
</evidence>
<dbReference type="EMBL" id="AP006495">
    <property type="protein sequence ID" value="BAM81065.1"/>
    <property type="molecule type" value="Genomic_DNA"/>
</dbReference>
<name>M1V5Q2_CYAM1</name>
<reference evidence="1 2" key="2">
    <citation type="journal article" date="2007" name="BMC Biol.">
        <title>A 100%-complete sequence reveals unusually simple genomic features in the hot-spring red alga Cyanidioschyzon merolae.</title>
        <authorList>
            <person name="Nozaki H."/>
            <person name="Takano H."/>
            <person name="Misumi O."/>
            <person name="Terasawa K."/>
            <person name="Matsuzaki M."/>
            <person name="Maruyama S."/>
            <person name="Nishida K."/>
            <person name="Yagisawa F."/>
            <person name="Yoshida Y."/>
            <person name="Fujiwara T."/>
            <person name="Takio S."/>
            <person name="Tamura K."/>
            <person name="Chung S.J."/>
            <person name="Nakamura S."/>
            <person name="Kuroiwa H."/>
            <person name="Tanaka K."/>
            <person name="Sato N."/>
            <person name="Kuroiwa T."/>
        </authorList>
    </citation>
    <scope>NUCLEOTIDE SEQUENCE [LARGE SCALE GENOMIC DNA]</scope>
    <source>
        <strain evidence="1 2">10D</strain>
    </source>
</reference>
<reference evidence="1 2" key="1">
    <citation type="journal article" date="2004" name="Nature">
        <title>Genome sequence of the ultrasmall unicellular red alga Cyanidioschyzon merolae 10D.</title>
        <authorList>
            <person name="Matsuzaki M."/>
            <person name="Misumi O."/>
            <person name="Shin-i T."/>
            <person name="Maruyama S."/>
            <person name="Takahara M."/>
            <person name="Miyagishima S."/>
            <person name="Mori T."/>
            <person name="Nishida K."/>
            <person name="Yagisawa F."/>
            <person name="Nishida K."/>
            <person name="Yoshida Y."/>
            <person name="Nishimura Y."/>
            <person name="Nakao S."/>
            <person name="Kobayashi T."/>
            <person name="Momoyama Y."/>
            <person name="Higashiyama T."/>
            <person name="Minoda A."/>
            <person name="Sano M."/>
            <person name="Nomoto H."/>
            <person name="Oishi K."/>
            <person name="Hayashi H."/>
            <person name="Ohta F."/>
            <person name="Nishizaka S."/>
            <person name="Haga S."/>
            <person name="Miura S."/>
            <person name="Morishita T."/>
            <person name="Kabeya Y."/>
            <person name="Terasawa K."/>
            <person name="Suzuki Y."/>
            <person name="Ishii Y."/>
            <person name="Asakawa S."/>
            <person name="Takano H."/>
            <person name="Ohta N."/>
            <person name="Kuroiwa H."/>
            <person name="Tanaka K."/>
            <person name="Shimizu N."/>
            <person name="Sugano S."/>
            <person name="Sato N."/>
            <person name="Nozaki H."/>
            <person name="Ogasawara N."/>
            <person name="Kohara Y."/>
            <person name="Kuroiwa T."/>
        </authorList>
    </citation>
    <scope>NUCLEOTIDE SEQUENCE [LARGE SCALE GENOMIC DNA]</scope>
    <source>
        <strain evidence="1 2">10D</strain>
    </source>
</reference>
<gene>
    <name evidence="1" type="ORF">CYME_CMM221C</name>
</gene>
<evidence type="ECO:0000313" key="1">
    <source>
        <dbReference type="EMBL" id="BAM81065.1"/>
    </source>
</evidence>
<keyword evidence="2" id="KW-1185">Reference proteome</keyword>
<dbReference type="AlphaFoldDB" id="M1V5Q2"/>
<dbReference type="Gramene" id="CMM221CT">
    <property type="protein sequence ID" value="CMM221CT"/>
    <property type="gene ID" value="CMM221C"/>
</dbReference>
<accession>M1V5Q2</accession>
<dbReference type="Proteomes" id="UP000007014">
    <property type="component" value="Chromosome 13"/>
</dbReference>
<dbReference type="KEGG" id="cme:CYME_CMM221C"/>
<sequence length="306" mass="34283">MWTGIGSWAPYVFVWTAQRIGYSGARREPRCTRRKLTAAFASCPKPVMRLSISRAYSSQLQQLRRDDRCHRSAGYLSGLYGCLREIERESVDHSVCCPIQYVASCTLYNVTGVGWRMRFEPDAHETAVPRSAARMDRLAGRVLPFLHQVRQIERTLQQVFAESVSPCVRHVYPCLITDILRAFGGMRTNASILYCSKSYHARMAFCGIRLIARSGSPENAATETKLEMLFRRGTEHESGGVRLIASAAQRFRNLAYAFEVSELHAVVALHASSSPSLRQIGDNPTALNPSVSLSHRARRLATSEID</sequence>
<proteinExistence type="predicted"/>
<dbReference type="HOGENOM" id="CLU_910167_0_0_1"/>